<reference evidence="8 9" key="1">
    <citation type="submission" date="2018-03" db="EMBL/GenBank/DDBJ databases">
        <authorList>
            <person name="Guldener U."/>
        </authorList>
    </citation>
    <scope>NUCLEOTIDE SEQUENCE [LARGE SCALE GENOMIC DNA]</scope>
    <source>
        <strain evidence="8 9">DAOM196992</strain>
    </source>
</reference>
<keyword evidence="5" id="KW-0539">Nucleus</keyword>
<dbReference type="EMBL" id="OOIP01000032">
    <property type="protein sequence ID" value="SPO41874.1"/>
    <property type="molecule type" value="Genomic_DNA"/>
</dbReference>
<dbReference type="InterPro" id="IPR036236">
    <property type="entry name" value="Znf_C2H2_sf"/>
</dbReference>
<evidence type="ECO:0000256" key="6">
    <source>
        <dbReference type="SAM" id="MobiDB-lite"/>
    </source>
</evidence>
<dbReference type="AlphaFoldDB" id="A0A5C3FBR1"/>
<dbReference type="SMART" id="SM00451">
    <property type="entry name" value="ZnF_U1"/>
    <property type="match status" value="1"/>
</dbReference>
<keyword evidence="2" id="KW-0479">Metal-binding</keyword>
<evidence type="ECO:0000256" key="5">
    <source>
        <dbReference type="ARBA" id="ARBA00023242"/>
    </source>
</evidence>
<evidence type="ECO:0000313" key="9">
    <source>
        <dbReference type="Proteomes" id="UP000323386"/>
    </source>
</evidence>
<keyword evidence="4" id="KW-0862">Zinc</keyword>
<dbReference type="SUPFAM" id="SSF57667">
    <property type="entry name" value="beta-beta-alpha zinc fingers"/>
    <property type="match status" value="1"/>
</dbReference>
<comment type="subcellular location">
    <subcellularLocation>
        <location evidence="1">Nucleus</location>
    </subcellularLocation>
</comment>
<evidence type="ECO:0000256" key="3">
    <source>
        <dbReference type="ARBA" id="ARBA00022771"/>
    </source>
</evidence>
<dbReference type="Proteomes" id="UP000323386">
    <property type="component" value="Unassembled WGS sequence"/>
</dbReference>
<sequence length="379" mass="40822">MADVWIARKRWTCKYCNLTINDDVPSRRQHENGLRHKNNVERALKGFYRKGEQEKKDAEYAKREMEKIEKQAMASYALDQAAASASTSVAAQPAHEQQAATDAAGASVATGVGKNAGERAEWKPDDKLSAYSTAQSLGYDEDPEFLRRQREEEQRRDEGLAGQWEAVAPPPPPAPSRTTLASTSSASSAHHESLSERQEARSFRLRERRAPGLGSHSDDDGLADIKVKKRIKVESSRDAAAREDEARSRMLPTWTPVRLEAKKEKSAEPSTKTEASIEPTIKAEGTTEEVDVAATSSAPAVKPDPDADSTAPAVEQGAASASLPATAVKREEGAEATPASSIEPKAESTPPPPESSGGGMFKKRRAGAGAGAKRVRALV</sequence>
<dbReference type="InterPro" id="IPR000690">
    <property type="entry name" value="Matrin/U1-C_Znf_C2H2"/>
</dbReference>
<accession>A0A5C3FBR1</accession>
<feature type="region of interest" description="Disordered" evidence="6">
    <location>
        <begin position="133"/>
        <end position="379"/>
    </location>
</feature>
<dbReference type="OrthoDB" id="191651at2759"/>
<dbReference type="GO" id="GO:0000398">
    <property type="term" value="P:mRNA splicing, via spliceosome"/>
    <property type="evidence" value="ECO:0007669"/>
    <property type="project" value="InterPro"/>
</dbReference>
<gene>
    <name evidence="8" type="ORF">PSFLO_07356</name>
</gene>
<dbReference type="PANTHER" id="PTHR13173">
    <property type="entry name" value="WW DOMAIN BINDING PROTEIN 4"/>
    <property type="match status" value="1"/>
</dbReference>
<keyword evidence="9" id="KW-1185">Reference proteome</keyword>
<dbReference type="GO" id="GO:0071011">
    <property type="term" value="C:precatalytic spliceosome"/>
    <property type="evidence" value="ECO:0007669"/>
    <property type="project" value="TreeGrafter"/>
</dbReference>
<feature type="compositionally biased region" description="Basic and acidic residues" evidence="6">
    <location>
        <begin position="189"/>
        <end position="248"/>
    </location>
</feature>
<dbReference type="PANTHER" id="PTHR13173:SF10">
    <property type="entry name" value="WW DOMAIN-BINDING PROTEIN 4"/>
    <property type="match status" value="1"/>
</dbReference>
<dbReference type="Gene3D" id="3.30.160.60">
    <property type="entry name" value="Classic Zinc Finger"/>
    <property type="match status" value="1"/>
</dbReference>
<dbReference type="Pfam" id="PF06220">
    <property type="entry name" value="zf-U1"/>
    <property type="match status" value="1"/>
</dbReference>
<evidence type="ECO:0000256" key="1">
    <source>
        <dbReference type="ARBA" id="ARBA00004123"/>
    </source>
</evidence>
<name>A0A5C3FBR1_9BASI</name>
<dbReference type="PROSITE" id="PS50171">
    <property type="entry name" value="ZF_MATRIN"/>
    <property type="match status" value="1"/>
</dbReference>
<organism evidence="8 9">
    <name type="scientific">Pseudozyma flocculosa</name>
    <dbReference type="NCBI Taxonomy" id="84751"/>
    <lineage>
        <taxon>Eukaryota</taxon>
        <taxon>Fungi</taxon>
        <taxon>Dikarya</taxon>
        <taxon>Basidiomycota</taxon>
        <taxon>Ustilaginomycotina</taxon>
        <taxon>Ustilaginomycetes</taxon>
        <taxon>Ustilaginales</taxon>
        <taxon>Ustilaginaceae</taxon>
        <taxon>Pseudozyma</taxon>
    </lineage>
</organism>
<dbReference type="InterPro" id="IPR013085">
    <property type="entry name" value="U1-CZ_Znf_C2H2"/>
</dbReference>
<feature type="domain" description="Matrin-type" evidence="7">
    <location>
        <begin position="11"/>
        <end position="42"/>
    </location>
</feature>
<evidence type="ECO:0000259" key="7">
    <source>
        <dbReference type="PROSITE" id="PS50171"/>
    </source>
</evidence>
<evidence type="ECO:0000313" key="8">
    <source>
        <dbReference type="EMBL" id="SPO41874.1"/>
    </source>
</evidence>
<evidence type="ECO:0000256" key="4">
    <source>
        <dbReference type="ARBA" id="ARBA00022833"/>
    </source>
</evidence>
<dbReference type="InterPro" id="IPR040023">
    <property type="entry name" value="WBP4"/>
</dbReference>
<feature type="compositionally biased region" description="Low complexity" evidence="6">
    <location>
        <begin position="176"/>
        <end position="188"/>
    </location>
</feature>
<feature type="region of interest" description="Disordered" evidence="6">
    <location>
        <begin position="80"/>
        <end position="106"/>
    </location>
</feature>
<dbReference type="GO" id="GO:0003723">
    <property type="term" value="F:RNA binding"/>
    <property type="evidence" value="ECO:0007669"/>
    <property type="project" value="TreeGrafter"/>
</dbReference>
<proteinExistence type="predicted"/>
<dbReference type="GO" id="GO:0008270">
    <property type="term" value="F:zinc ion binding"/>
    <property type="evidence" value="ECO:0007669"/>
    <property type="project" value="UniProtKB-KW"/>
</dbReference>
<dbReference type="InterPro" id="IPR003604">
    <property type="entry name" value="Matrin/U1-like-C_Znf_C2H2"/>
</dbReference>
<evidence type="ECO:0000256" key="2">
    <source>
        <dbReference type="ARBA" id="ARBA00022723"/>
    </source>
</evidence>
<protein>
    <recommendedName>
        <fullName evidence="7">Matrin-type domain-containing protein</fullName>
    </recommendedName>
</protein>
<keyword evidence="3" id="KW-0863">Zinc-finger</keyword>
<feature type="compositionally biased region" description="Basic and acidic residues" evidence="6">
    <location>
        <begin position="144"/>
        <end position="159"/>
    </location>
</feature>